<evidence type="ECO:0000313" key="1">
    <source>
        <dbReference type="EMBL" id="SPD23068.1"/>
    </source>
</evidence>
<organism evidence="1">
    <name type="scientific">Fagus sylvatica</name>
    <name type="common">Beechnut</name>
    <dbReference type="NCBI Taxonomy" id="28930"/>
    <lineage>
        <taxon>Eukaryota</taxon>
        <taxon>Viridiplantae</taxon>
        <taxon>Streptophyta</taxon>
        <taxon>Embryophyta</taxon>
        <taxon>Tracheophyta</taxon>
        <taxon>Spermatophyta</taxon>
        <taxon>Magnoliopsida</taxon>
        <taxon>eudicotyledons</taxon>
        <taxon>Gunneridae</taxon>
        <taxon>Pentapetalae</taxon>
        <taxon>rosids</taxon>
        <taxon>fabids</taxon>
        <taxon>Fagales</taxon>
        <taxon>Fagaceae</taxon>
        <taxon>Fagus</taxon>
    </lineage>
</organism>
<sequence length="135" mass="14746">MRNLSQYGKSFANLGIGDSPPGLTPAGSSIPFFLLPFCSCQSSISVRRRNPSHIAPAIVAIGLRRREIKKDRWWWRSREYISIFLPGSFGAGTTTFLDGDERRLFELALSMGLGLDGKGVAVEGEWGVAVADEKG</sequence>
<dbReference type="AlphaFoldDB" id="A0A2N9IF21"/>
<accession>A0A2N9IF21</accession>
<proteinExistence type="predicted"/>
<protein>
    <submittedName>
        <fullName evidence="1">Uncharacterized protein</fullName>
    </submittedName>
</protein>
<reference evidence="1" key="1">
    <citation type="submission" date="2018-02" db="EMBL/GenBank/DDBJ databases">
        <authorList>
            <person name="Cohen D.B."/>
            <person name="Kent A.D."/>
        </authorList>
    </citation>
    <scope>NUCLEOTIDE SEQUENCE</scope>
</reference>
<name>A0A2N9IF21_FAGSY</name>
<dbReference type="EMBL" id="OIVN01005557">
    <property type="protein sequence ID" value="SPD23068.1"/>
    <property type="molecule type" value="Genomic_DNA"/>
</dbReference>
<gene>
    <name evidence="1" type="ORF">FSB_LOCUS50950</name>
</gene>